<reference evidence="5" key="2">
    <citation type="submission" date="2021-04" db="EMBL/GenBank/DDBJ databases">
        <authorList>
            <person name="Gilroy R."/>
        </authorList>
    </citation>
    <scope>NUCLEOTIDE SEQUENCE</scope>
    <source>
        <strain evidence="5">CHK169-2315</strain>
    </source>
</reference>
<dbReference type="GO" id="GO:0003824">
    <property type="term" value="F:catalytic activity"/>
    <property type="evidence" value="ECO:0007669"/>
    <property type="project" value="InterPro"/>
</dbReference>
<dbReference type="EMBL" id="DXHX01000172">
    <property type="protein sequence ID" value="HIV75840.1"/>
    <property type="molecule type" value="Genomic_DNA"/>
</dbReference>
<dbReference type="AlphaFoldDB" id="A0A9D1PNS2"/>
<evidence type="ECO:0000256" key="2">
    <source>
        <dbReference type="PIRSR" id="PIRSR601310-3"/>
    </source>
</evidence>
<evidence type="ECO:0000256" key="3">
    <source>
        <dbReference type="PROSITE-ProRule" id="PRU00464"/>
    </source>
</evidence>
<dbReference type="PANTHER" id="PTHR46648:SF1">
    <property type="entry name" value="ADENOSINE 5'-MONOPHOSPHORAMIDASE HNT1"/>
    <property type="match status" value="1"/>
</dbReference>
<proteinExistence type="predicted"/>
<dbReference type="InterPro" id="IPR036265">
    <property type="entry name" value="HIT-like_sf"/>
</dbReference>
<dbReference type="Proteomes" id="UP000823937">
    <property type="component" value="Unassembled WGS sequence"/>
</dbReference>
<dbReference type="InterPro" id="IPR011146">
    <property type="entry name" value="HIT-like"/>
</dbReference>
<dbReference type="InterPro" id="IPR039384">
    <property type="entry name" value="HINT"/>
</dbReference>
<sequence length="142" mass="16128">MKHDDCLFCKIIAGEIPSAKVYEDENVYAFLDISQVTTGHTLVIPKVHTVDIYEMDENVASKIFTSVPKIARAMKTAFKPAGLNILNNNEVAAGQSVFHFHLHLIPRYNKDDGFNAKWIMRNDEFSQEELQDMANNIAKEIE</sequence>
<dbReference type="PRINTS" id="PR00332">
    <property type="entry name" value="HISTRIAD"/>
</dbReference>
<dbReference type="SUPFAM" id="SSF54197">
    <property type="entry name" value="HIT-like"/>
    <property type="match status" value="1"/>
</dbReference>
<dbReference type="Pfam" id="PF01230">
    <property type="entry name" value="HIT"/>
    <property type="match status" value="1"/>
</dbReference>
<protein>
    <submittedName>
        <fullName evidence="5">HIT family protein</fullName>
    </submittedName>
</protein>
<accession>A0A9D1PNS2</accession>
<dbReference type="PROSITE" id="PS51084">
    <property type="entry name" value="HIT_2"/>
    <property type="match status" value="1"/>
</dbReference>
<reference evidence="5" key="1">
    <citation type="journal article" date="2021" name="PeerJ">
        <title>Extensive microbial diversity within the chicken gut microbiome revealed by metagenomics and culture.</title>
        <authorList>
            <person name="Gilroy R."/>
            <person name="Ravi A."/>
            <person name="Getino M."/>
            <person name="Pursley I."/>
            <person name="Horton D.L."/>
            <person name="Alikhan N.F."/>
            <person name="Baker D."/>
            <person name="Gharbi K."/>
            <person name="Hall N."/>
            <person name="Watson M."/>
            <person name="Adriaenssens E.M."/>
            <person name="Foster-Nyarko E."/>
            <person name="Jarju S."/>
            <person name="Secka A."/>
            <person name="Antonio M."/>
            <person name="Oren A."/>
            <person name="Chaudhuri R.R."/>
            <person name="La Ragione R."/>
            <person name="Hildebrand F."/>
            <person name="Pallen M.J."/>
        </authorList>
    </citation>
    <scope>NUCLEOTIDE SEQUENCE</scope>
    <source>
        <strain evidence="5">CHK169-2315</strain>
    </source>
</reference>
<dbReference type="GO" id="GO:0009117">
    <property type="term" value="P:nucleotide metabolic process"/>
    <property type="evidence" value="ECO:0007669"/>
    <property type="project" value="TreeGrafter"/>
</dbReference>
<dbReference type="CDD" id="cd01277">
    <property type="entry name" value="HINT_subgroup"/>
    <property type="match status" value="1"/>
</dbReference>
<name>A0A9D1PNS2_9BACI</name>
<dbReference type="InterPro" id="IPR019808">
    <property type="entry name" value="Histidine_triad_CS"/>
</dbReference>
<evidence type="ECO:0000313" key="5">
    <source>
        <dbReference type="EMBL" id="HIV75840.1"/>
    </source>
</evidence>
<dbReference type="PROSITE" id="PS00892">
    <property type="entry name" value="HIT_1"/>
    <property type="match status" value="1"/>
</dbReference>
<dbReference type="PANTHER" id="PTHR46648">
    <property type="entry name" value="HIT FAMILY PROTEIN 1"/>
    <property type="match status" value="1"/>
</dbReference>
<dbReference type="InterPro" id="IPR001310">
    <property type="entry name" value="Histidine_triad_HIT"/>
</dbReference>
<organism evidence="5 6">
    <name type="scientific">Candidatus Pseudogracilibacillus intestinigallinarum</name>
    <dbReference type="NCBI Taxonomy" id="2838742"/>
    <lineage>
        <taxon>Bacteria</taxon>
        <taxon>Bacillati</taxon>
        <taxon>Bacillota</taxon>
        <taxon>Bacilli</taxon>
        <taxon>Bacillales</taxon>
        <taxon>Bacillaceae</taxon>
        <taxon>Pseudogracilibacillus</taxon>
    </lineage>
</organism>
<evidence type="ECO:0000313" key="6">
    <source>
        <dbReference type="Proteomes" id="UP000823937"/>
    </source>
</evidence>
<dbReference type="FunFam" id="3.30.428.10:FF:000014">
    <property type="entry name" value="Putative histidine triad (HIT) protein"/>
    <property type="match status" value="1"/>
</dbReference>
<feature type="active site" description="Tele-AMP-histidine intermediate" evidence="1">
    <location>
        <position position="101"/>
    </location>
</feature>
<dbReference type="Gene3D" id="3.30.428.10">
    <property type="entry name" value="HIT-like"/>
    <property type="match status" value="1"/>
</dbReference>
<feature type="domain" description="HIT" evidence="4">
    <location>
        <begin position="7"/>
        <end position="114"/>
    </location>
</feature>
<feature type="short sequence motif" description="Histidine triad motif" evidence="2 3">
    <location>
        <begin position="99"/>
        <end position="103"/>
    </location>
</feature>
<comment type="caution">
    <text evidence="5">The sequence shown here is derived from an EMBL/GenBank/DDBJ whole genome shotgun (WGS) entry which is preliminary data.</text>
</comment>
<evidence type="ECO:0000259" key="4">
    <source>
        <dbReference type="PROSITE" id="PS51084"/>
    </source>
</evidence>
<evidence type="ECO:0000256" key="1">
    <source>
        <dbReference type="PIRSR" id="PIRSR601310-1"/>
    </source>
</evidence>
<gene>
    <name evidence="5" type="ORF">H9895_12255</name>
</gene>